<reference evidence="1" key="1">
    <citation type="submission" date="2020-04" db="EMBL/GenBank/DDBJ databases">
        <title>Description of Shewanella salipaludis sp. nov., isolated from a salt marsh.</title>
        <authorList>
            <person name="Park S."/>
            <person name="Yoon J.-H."/>
        </authorList>
    </citation>
    <scope>NUCLEOTIDE SEQUENCE</scope>
    <source>
        <strain evidence="1">SHSM-M6</strain>
    </source>
</reference>
<dbReference type="InterPro" id="IPR025284">
    <property type="entry name" value="DUF4144"/>
</dbReference>
<evidence type="ECO:0000313" key="1">
    <source>
        <dbReference type="EMBL" id="NMH65838.1"/>
    </source>
</evidence>
<gene>
    <name evidence="1" type="ORF">HC757_11780</name>
</gene>
<dbReference type="Gene3D" id="1.10.8.650">
    <property type="entry name" value="Uncharacterised protein PF13642 yp_926445, C-terminal domain"/>
    <property type="match status" value="1"/>
</dbReference>
<accession>A0A972FTB5</accession>
<evidence type="ECO:0000313" key="2">
    <source>
        <dbReference type="Proteomes" id="UP000737113"/>
    </source>
</evidence>
<dbReference type="EMBL" id="JAAXYH010000008">
    <property type="protein sequence ID" value="NMH65838.1"/>
    <property type="molecule type" value="Genomic_DNA"/>
</dbReference>
<comment type="caution">
    <text evidence="1">The sequence shown here is derived from an EMBL/GenBank/DDBJ whole genome shotgun (WGS) entry which is preliminary data.</text>
</comment>
<protein>
    <submittedName>
        <fullName evidence="1">Uncharacterized protein</fullName>
    </submittedName>
</protein>
<dbReference type="AlphaFoldDB" id="A0A972FTB5"/>
<proteinExistence type="predicted"/>
<name>A0A972FTB5_9GAMM</name>
<dbReference type="RefSeq" id="WP_169564572.1">
    <property type="nucleotide sequence ID" value="NZ_JAAXYH010000008.1"/>
</dbReference>
<dbReference type="Gene3D" id="2.40.10.320">
    <property type="entry name" value="Uncharacterised protein PF13642 yp_926445, N-terminal domain"/>
    <property type="match status" value="1"/>
</dbReference>
<dbReference type="Pfam" id="PF13642">
    <property type="entry name" value="DUF4144"/>
    <property type="match status" value="1"/>
</dbReference>
<dbReference type="Proteomes" id="UP000737113">
    <property type="component" value="Unassembled WGS sequence"/>
</dbReference>
<organism evidence="1 2">
    <name type="scientific">Shewanella salipaludis</name>
    <dbReference type="NCBI Taxonomy" id="2723052"/>
    <lineage>
        <taxon>Bacteria</taxon>
        <taxon>Pseudomonadati</taxon>
        <taxon>Pseudomonadota</taxon>
        <taxon>Gammaproteobacteria</taxon>
        <taxon>Alteromonadales</taxon>
        <taxon>Shewanellaceae</taxon>
        <taxon>Shewanella</taxon>
    </lineage>
</organism>
<keyword evidence="2" id="KW-1185">Reference proteome</keyword>
<sequence>MSSIHWPAVVKLAQHDELIYLDSHRDWIELACLYQHGFHHDDRLLDSQGRRYAIVPAPGMPISAPVAELASLQLLDSDMPVFDFIKLVRQHAMTAGHCCVAKLAFTTIAQGIELVKYLEETAL</sequence>